<evidence type="ECO:0000256" key="1">
    <source>
        <dbReference type="SAM" id="MobiDB-lite"/>
    </source>
</evidence>
<organism evidence="2 3">
    <name type="scientific">Callipepla squamata</name>
    <name type="common">Scaled quail</name>
    <dbReference type="NCBI Taxonomy" id="9009"/>
    <lineage>
        <taxon>Eukaryota</taxon>
        <taxon>Metazoa</taxon>
        <taxon>Chordata</taxon>
        <taxon>Craniata</taxon>
        <taxon>Vertebrata</taxon>
        <taxon>Euteleostomi</taxon>
        <taxon>Archelosauria</taxon>
        <taxon>Archosauria</taxon>
        <taxon>Dinosauria</taxon>
        <taxon>Saurischia</taxon>
        <taxon>Theropoda</taxon>
        <taxon>Coelurosauria</taxon>
        <taxon>Aves</taxon>
        <taxon>Neognathae</taxon>
        <taxon>Galloanserae</taxon>
        <taxon>Galliformes</taxon>
        <taxon>Odontophoridae</taxon>
        <taxon>Callipepla</taxon>
    </lineage>
</organism>
<gene>
    <name evidence="2" type="ORF">ASZ78_000838</name>
</gene>
<accession>A0A226MQ61</accession>
<name>A0A226MQ61_CALSU</name>
<feature type="region of interest" description="Disordered" evidence="1">
    <location>
        <begin position="37"/>
        <end position="57"/>
    </location>
</feature>
<reference evidence="2 3" key="1">
    <citation type="submission" date="2016-07" db="EMBL/GenBank/DDBJ databases">
        <title>Disparate Historic Effective Population Sizes Predicted by Modern Levels of Genome Diversity for the Scaled Quail (Callipepla squamata) and the Northern Bobwhite (Colinus virginianus): Inferences from First and Second Generation Draft Genome Assemblies for Sympatric New World Quail.</title>
        <authorList>
            <person name="Oldeschulte D.L."/>
            <person name="Halley Y.A."/>
            <person name="Bhattarai E.K."/>
            <person name="Brashear W.A."/>
            <person name="Hill J."/>
            <person name="Metz R.P."/>
            <person name="Johnson C.D."/>
            <person name="Rollins D."/>
            <person name="Peterson M.J."/>
            <person name="Bickhart D.M."/>
            <person name="Decker J.E."/>
            <person name="Seabury C.M."/>
        </authorList>
    </citation>
    <scope>NUCLEOTIDE SEQUENCE [LARGE SCALE GENOMIC DNA]</scope>
    <source>
        <strain evidence="2 3">Texas</strain>
        <tissue evidence="2">Leg muscle</tissue>
    </source>
</reference>
<feature type="non-terminal residue" evidence="2">
    <location>
        <position position="260"/>
    </location>
</feature>
<dbReference type="Proteomes" id="UP000198323">
    <property type="component" value="Unassembled WGS sequence"/>
</dbReference>
<dbReference type="STRING" id="9009.A0A226MQ61"/>
<dbReference type="EMBL" id="MCFN01000559">
    <property type="protein sequence ID" value="OXB57280.1"/>
    <property type="molecule type" value="Genomic_DNA"/>
</dbReference>
<evidence type="ECO:0000313" key="2">
    <source>
        <dbReference type="EMBL" id="OXB57280.1"/>
    </source>
</evidence>
<dbReference type="OrthoDB" id="5877502at2759"/>
<proteinExistence type="predicted"/>
<protein>
    <submittedName>
        <fullName evidence="2">Uncharacterized protein</fullName>
    </submittedName>
</protein>
<keyword evidence="3" id="KW-1185">Reference proteome</keyword>
<comment type="caution">
    <text evidence="2">The sequence shown here is derived from an EMBL/GenBank/DDBJ whole genome shotgun (WGS) entry which is preliminary data.</text>
</comment>
<sequence length="260" mass="29186">MKRKTTDVKECKVSFLKRIAGELEKSEGLKMYKIEGYVRPSTSPPSKKKARWEDDHKHENDPFWKQKALEFLVRMSNDCDKNLETFRITSDSEATRVVRVTQELTEALKSFCEKKAAVNYTNRLRPWMSASRGGFPGRRNFSRPYKPYGKYRGNSNWNQGFSSQYEQCAADGSFAPANTHGYRTDDGSSSYGLRPADSAVMSALRDSLALQTGSSAGGMSEWLRQFSQSASNSNPALGGSSYVTGSVSEYSAEYMSKDEQ</sequence>
<dbReference type="AlphaFoldDB" id="A0A226MQ61"/>
<evidence type="ECO:0000313" key="3">
    <source>
        <dbReference type="Proteomes" id="UP000198323"/>
    </source>
</evidence>